<reference evidence="4" key="1">
    <citation type="submission" date="2017-06" db="EMBL/GenBank/DDBJ databases">
        <title>Genome analysis of Fimbriiglobus ruber SP5, the first member of the order Planctomycetales with confirmed chitinolytic capability.</title>
        <authorList>
            <person name="Ravin N.V."/>
            <person name="Rakitin A.L."/>
            <person name="Ivanova A.A."/>
            <person name="Beletsky A.V."/>
            <person name="Kulichevskaya I.S."/>
            <person name="Mardanov A.V."/>
            <person name="Dedysh S.N."/>
        </authorList>
    </citation>
    <scope>NUCLEOTIDE SEQUENCE [LARGE SCALE GENOMIC DNA]</scope>
    <source>
        <strain evidence="4">SP5</strain>
    </source>
</reference>
<sequence>MRTCTQNRRSGAVAVETAVVLSVVCMLIFGFLIGGIGVFRYQQVACLAQEGARWASVRGGDYQKEMNLTPPTKQQIVTQAVMPLAAGMNSAGLTVDVVWVDQGSGIAWDWDLATKDVRSITSSGVYVSNTVRVTVTYQWAPGILTDTITVQNVCEIPMSY</sequence>
<keyword evidence="1" id="KW-0472">Membrane</keyword>
<keyword evidence="4" id="KW-1185">Reference proteome</keyword>
<feature type="domain" description="TadE-like" evidence="2">
    <location>
        <begin position="11"/>
        <end position="53"/>
    </location>
</feature>
<proteinExistence type="predicted"/>
<keyword evidence="1" id="KW-1133">Transmembrane helix</keyword>
<keyword evidence="1" id="KW-0812">Transmembrane</keyword>
<evidence type="ECO:0000313" key="3">
    <source>
        <dbReference type="EMBL" id="OWK44530.1"/>
    </source>
</evidence>
<dbReference type="AlphaFoldDB" id="A0A225DSS0"/>
<dbReference type="EMBL" id="NIDE01000003">
    <property type="protein sequence ID" value="OWK44530.1"/>
    <property type="molecule type" value="Genomic_DNA"/>
</dbReference>
<protein>
    <recommendedName>
        <fullName evidence="2">TadE-like domain-containing protein</fullName>
    </recommendedName>
</protein>
<dbReference type="InterPro" id="IPR012495">
    <property type="entry name" value="TadE-like_dom"/>
</dbReference>
<evidence type="ECO:0000313" key="4">
    <source>
        <dbReference type="Proteomes" id="UP000214646"/>
    </source>
</evidence>
<gene>
    <name evidence="3" type="ORF">FRUB_02462</name>
</gene>
<evidence type="ECO:0000256" key="1">
    <source>
        <dbReference type="SAM" id="Phobius"/>
    </source>
</evidence>
<evidence type="ECO:0000259" key="2">
    <source>
        <dbReference type="Pfam" id="PF07811"/>
    </source>
</evidence>
<dbReference type="Pfam" id="PF07811">
    <property type="entry name" value="TadE"/>
    <property type="match status" value="1"/>
</dbReference>
<dbReference type="OrthoDB" id="287411at2"/>
<comment type="caution">
    <text evidence="3">The sequence shown here is derived from an EMBL/GenBank/DDBJ whole genome shotgun (WGS) entry which is preliminary data.</text>
</comment>
<organism evidence="3 4">
    <name type="scientific">Fimbriiglobus ruber</name>
    <dbReference type="NCBI Taxonomy" id="1908690"/>
    <lineage>
        <taxon>Bacteria</taxon>
        <taxon>Pseudomonadati</taxon>
        <taxon>Planctomycetota</taxon>
        <taxon>Planctomycetia</taxon>
        <taxon>Gemmatales</taxon>
        <taxon>Gemmataceae</taxon>
        <taxon>Fimbriiglobus</taxon>
    </lineage>
</organism>
<dbReference type="RefSeq" id="WP_161967341.1">
    <property type="nucleotide sequence ID" value="NZ_NIDE01000003.1"/>
</dbReference>
<name>A0A225DSS0_9BACT</name>
<dbReference type="Proteomes" id="UP000214646">
    <property type="component" value="Unassembled WGS sequence"/>
</dbReference>
<feature type="transmembrane region" description="Helical" evidence="1">
    <location>
        <begin position="12"/>
        <end position="39"/>
    </location>
</feature>
<accession>A0A225DSS0</accession>